<dbReference type="InterPro" id="IPR007074">
    <property type="entry name" value="LicD/FKTN/FKRP_NTP_transf"/>
</dbReference>
<dbReference type="PANTHER" id="PTHR43404:SF1">
    <property type="entry name" value="MNN4P"/>
    <property type="match status" value="1"/>
</dbReference>
<keyword evidence="1" id="KW-0472">Membrane</keyword>
<dbReference type="InterPro" id="IPR052942">
    <property type="entry name" value="LPS_cholinephosphotransferase"/>
</dbReference>
<dbReference type="GO" id="GO:0009100">
    <property type="term" value="P:glycoprotein metabolic process"/>
    <property type="evidence" value="ECO:0007669"/>
    <property type="project" value="UniProtKB-ARBA"/>
</dbReference>
<evidence type="ECO:0000313" key="3">
    <source>
        <dbReference type="EMBL" id="CAI5724203.1"/>
    </source>
</evidence>
<feature type="transmembrane region" description="Helical" evidence="1">
    <location>
        <begin position="18"/>
        <end position="39"/>
    </location>
</feature>
<protein>
    <recommendedName>
        <fullName evidence="2">LicD/FKTN/FKRP nucleotidyltransferase domain-containing protein</fullName>
    </recommendedName>
</protein>
<sequence length="311" mass="35719">MLPHRVPVTASRPPRQQILSWLICLLVIMAALQMLRALYSKCDTRVHMSSLLTKTSCILTRHNVEYWLDKGTLLGVHRDDGLIPWEYDVDLGVMNATCAEISALKGEFEAVGLKMYDRKDDIPHKVKLTYDTENHEFYWSDPKLHDPCIRVYDTMDITAWVDIYWYVELTSEKVMLDRENILVPPDYDMEDNLMCCSEGLQTHTKHMCCGGCVPRKSLFPLQHKFVNVHDGVNPVQEQPVPAKVGQFLSIQYGKNALIRREIKGWKGVVCGFWTSPLLFTVHLALFTGVLVALVTMCRRRCSTGSFKRRKL</sequence>
<dbReference type="AlphaFoldDB" id="A0AAV0TQY2"/>
<feature type="domain" description="LicD/FKTN/FKRP nucleotidyltransferase" evidence="2">
    <location>
        <begin position="61"/>
        <end position="94"/>
    </location>
</feature>
<keyword evidence="1" id="KW-0812">Transmembrane</keyword>
<comment type="caution">
    <text evidence="3">The sequence shown here is derived from an EMBL/GenBank/DDBJ whole genome shotgun (WGS) entry which is preliminary data.</text>
</comment>
<keyword evidence="1" id="KW-1133">Transmembrane helix</keyword>
<organism evidence="3 4">
    <name type="scientific">Peronospora destructor</name>
    <dbReference type="NCBI Taxonomy" id="86335"/>
    <lineage>
        <taxon>Eukaryota</taxon>
        <taxon>Sar</taxon>
        <taxon>Stramenopiles</taxon>
        <taxon>Oomycota</taxon>
        <taxon>Peronosporomycetes</taxon>
        <taxon>Peronosporales</taxon>
        <taxon>Peronosporaceae</taxon>
        <taxon>Peronospora</taxon>
    </lineage>
</organism>
<evidence type="ECO:0000313" key="4">
    <source>
        <dbReference type="Proteomes" id="UP001162029"/>
    </source>
</evidence>
<feature type="transmembrane region" description="Helical" evidence="1">
    <location>
        <begin position="268"/>
        <end position="294"/>
    </location>
</feature>
<dbReference type="Pfam" id="PF04991">
    <property type="entry name" value="LicD"/>
    <property type="match status" value="1"/>
</dbReference>
<keyword evidence="4" id="KW-1185">Reference proteome</keyword>
<reference evidence="3" key="1">
    <citation type="submission" date="2022-12" db="EMBL/GenBank/DDBJ databases">
        <authorList>
            <person name="Webb A."/>
        </authorList>
    </citation>
    <scope>NUCLEOTIDE SEQUENCE</scope>
    <source>
        <strain evidence="3">Pd1</strain>
    </source>
</reference>
<dbReference type="EMBL" id="CANTFM010000524">
    <property type="protein sequence ID" value="CAI5724203.1"/>
    <property type="molecule type" value="Genomic_DNA"/>
</dbReference>
<dbReference type="PANTHER" id="PTHR43404">
    <property type="entry name" value="LIPOPOLYSACCHARIDE CHOLINEPHOSPHOTRANSFERASE LICD"/>
    <property type="match status" value="1"/>
</dbReference>
<evidence type="ECO:0000259" key="2">
    <source>
        <dbReference type="Pfam" id="PF04991"/>
    </source>
</evidence>
<evidence type="ECO:0000256" key="1">
    <source>
        <dbReference type="SAM" id="Phobius"/>
    </source>
</evidence>
<name>A0AAV0TQY2_9STRA</name>
<proteinExistence type="predicted"/>
<accession>A0AAV0TQY2</accession>
<dbReference type="Proteomes" id="UP001162029">
    <property type="component" value="Unassembled WGS sequence"/>
</dbReference>
<gene>
    <name evidence="3" type="ORF">PDE001_LOCUS3078</name>
</gene>